<dbReference type="PANTHER" id="PTHR30600">
    <property type="entry name" value="CYTOCHROME C PEROXIDASE-RELATED"/>
    <property type="match status" value="1"/>
</dbReference>
<evidence type="ECO:0000256" key="5">
    <source>
        <dbReference type="ARBA" id="ARBA00023004"/>
    </source>
</evidence>
<dbReference type="Proteomes" id="UP000474296">
    <property type="component" value="Unassembled WGS sequence"/>
</dbReference>
<evidence type="ECO:0000256" key="4">
    <source>
        <dbReference type="ARBA" id="ARBA00023002"/>
    </source>
</evidence>
<keyword evidence="3 6" id="KW-0479">Metal-binding</keyword>
<evidence type="ECO:0000256" key="3">
    <source>
        <dbReference type="ARBA" id="ARBA00022723"/>
    </source>
</evidence>
<evidence type="ECO:0000313" key="8">
    <source>
        <dbReference type="EMBL" id="NER18835.1"/>
    </source>
</evidence>
<evidence type="ECO:0000256" key="1">
    <source>
        <dbReference type="ARBA" id="ARBA00004196"/>
    </source>
</evidence>
<comment type="caution">
    <text evidence="8">The sequence shown here is derived from an EMBL/GenBank/DDBJ whole genome shotgun (WGS) entry which is preliminary data.</text>
</comment>
<evidence type="ECO:0000256" key="6">
    <source>
        <dbReference type="PROSITE-ProRule" id="PRU00433"/>
    </source>
</evidence>
<evidence type="ECO:0000313" key="9">
    <source>
        <dbReference type="Proteomes" id="UP000474296"/>
    </source>
</evidence>
<dbReference type="SUPFAM" id="SSF46626">
    <property type="entry name" value="Cytochrome c"/>
    <property type="match status" value="2"/>
</dbReference>
<dbReference type="GO" id="GO:0046872">
    <property type="term" value="F:metal ion binding"/>
    <property type="evidence" value="ECO:0007669"/>
    <property type="project" value="UniProtKB-KW"/>
</dbReference>
<dbReference type="AlphaFoldDB" id="A0A6M0CLM3"/>
<proteinExistence type="predicted"/>
<dbReference type="InterPro" id="IPR036909">
    <property type="entry name" value="Cyt_c-like_dom_sf"/>
</dbReference>
<dbReference type="GO" id="GO:0030313">
    <property type="term" value="C:cell envelope"/>
    <property type="evidence" value="ECO:0007669"/>
    <property type="project" value="UniProtKB-SubCell"/>
</dbReference>
<protein>
    <submittedName>
        <fullName evidence="8">Cytochrome-c peroxidase</fullName>
    </submittedName>
</protein>
<dbReference type="InterPro" id="IPR051395">
    <property type="entry name" value="Cytochrome_c_Peroxidase/MauG"/>
</dbReference>
<dbReference type="GO" id="GO:0004130">
    <property type="term" value="F:cytochrome-c peroxidase activity"/>
    <property type="evidence" value="ECO:0007669"/>
    <property type="project" value="TreeGrafter"/>
</dbReference>
<reference evidence="8 9" key="1">
    <citation type="submission" date="2020-01" db="EMBL/GenBank/DDBJ databases">
        <title>Spongiivirga citrea KCTC 32990T.</title>
        <authorList>
            <person name="Wang G."/>
        </authorList>
    </citation>
    <scope>NUCLEOTIDE SEQUENCE [LARGE SCALE GENOMIC DNA]</scope>
    <source>
        <strain evidence="8 9">KCTC 32990</strain>
    </source>
</reference>
<feature type="domain" description="Cytochrome c" evidence="7">
    <location>
        <begin position="278"/>
        <end position="415"/>
    </location>
</feature>
<keyword evidence="9" id="KW-1185">Reference proteome</keyword>
<dbReference type="InterPro" id="IPR004852">
    <property type="entry name" value="Di-haem_cyt_c_peroxidsae"/>
</dbReference>
<dbReference type="GO" id="GO:0020037">
    <property type="term" value="F:heme binding"/>
    <property type="evidence" value="ECO:0007669"/>
    <property type="project" value="InterPro"/>
</dbReference>
<keyword evidence="4" id="KW-0560">Oxidoreductase</keyword>
<dbReference type="RefSeq" id="WP_164033517.1">
    <property type="nucleotide sequence ID" value="NZ_JAABOQ010000007.1"/>
</dbReference>
<keyword evidence="8" id="KW-0575">Peroxidase</keyword>
<sequence>MNTGKYLLVFLTIILFLSCKNDDYTEVPQSDLDQLLTEVLLKESSTNSLDYFKIPSSDDLANIPQDPKNPLTQEKVLLGKLLYHETGLGVNPKNETGRNTYSCASCHHAQADFQSGMKQGIGEGGIGFGLAGETRAKHSEYIVADLDIQDIRTPTVLNGAFQKVMLWNGQFGATDVNIGTEAQWTAGTPKETNNLGFEGLETQAIAGLGVHRLDVTETLASSLGYTAYFDAAFSNVPATERYTKVTAGLAIAAYERTVLANQAPFQKWLNGDKNALTNDQKEGALLFFEKGQCTTCHTGPALNSMNFNSIGLADLEGDDFFGTVNDATKKGRGGFTGNPLDDFKFKVPQLYNLKNIRFLGHGGSISSVKEIIEYKNNAVAENQNVPANKLDPNFIALGLTEMEIDQLTDFIENGLYDATINRYTPDSVMSGNCIPNNDTVSKEDMGCD</sequence>
<keyword evidence="2 6" id="KW-0349">Heme</keyword>
<accession>A0A6M0CLM3</accession>
<evidence type="ECO:0000256" key="2">
    <source>
        <dbReference type="ARBA" id="ARBA00022617"/>
    </source>
</evidence>
<dbReference type="Pfam" id="PF03150">
    <property type="entry name" value="CCP_MauG"/>
    <property type="match status" value="1"/>
</dbReference>
<dbReference type="EMBL" id="JAABOQ010000007">
    <property type="protein sequence ID" value="NER18835.1"/>
    <property type="molecule type" value="Genomic_DNA"/>
</dbReference>
<gene>
    <name evidence="8" type="ORF">GWK10_16570</name>
</gene>
<dbReference type="Gene3D" id="1.10.760.10">
    <property type="entry name" value="Cytochrome c-like domain"/>
    <property type="match status" value="2"/>
</dbReference>
<dbReference type="InterPro" id="IPR009056">
    <property type="entry name" value="Cyt_c-like_dom"/>
</dbReference>
<evidence type="ECO:0000259" key="7">
    <source>
        <dbReference type="PROSITE" id="PS51007"/>
    </source>
</evidence>
<keyword evidence="5 6" id="KW-0408">Iron</keyword>
<organism evidence="8 9">
    <name type="scientific">Spongiivirga citrea</name>
    <dbReference type="NCBI Taxonomy" id="1481457"/>
    <lineage>
        <taxon>Bacteria</taxon>
        <taxon>Pseudomonadati</taxon>
        <taxon>Bacteroidota</taxon>
        <taxon>Flavobacteriia</taxon>
        <taxon>Flavobacteriales</taxon>
        <taxon>Flavobacteriaceae</taxon>
        <taxon>Spongiivirga</taxon>
    </lineage>
</organism>
<dbReference type="PROSITE" id="PS51257">
    <property type="entry name" value="PROKAR_LIPOPROTEIN"/>
    <property type="match status" value="1"/>
</dbReference>
<name>A0A6M0CLM3_9FLAO</name>
<comment type="subcellular location">
    <subcellularLocation>
        <location evidence="1">Cell envelope</location>
    </subcellularLocation>
</comment>
<dbReference type="PROSITE" id="PS51007">
    <property type="entry name" value="CYTC"/>
    <property type="match status" value="1"/>
</dbReference>
<dbReference type="GO" id="GO:0009055">
    <property type="term" value="F:electron transfer activity"/>
    <property type="evidence" value="ECO:0007669"/>
    <property type="project" value="InterPro"/>
</dbReference>